<dbReference type="EMBL" id="SDRB02000205">
    <property type="protein sequence ID" value="THG23695.1"/>
    <property type="molecule type" value="Genomic_DNA"/>
</dbReference>
<evidence type="ECO:0000313" key="2">
    <source>
        <dbReference type="Proteomes" id="UP000306102"/>
    </source>
</evidence>
<sequence>MYRLRNLKCIGLEFYGCHGVVNHDHDNDGIISGSYSGAATTTTATAKAIVFSSLRELHLEDMLNIKEWCGLRVPSSSSDTTMFFRLLEFVHISGFIELTTIPGHLLSLQELICNLSLHTHRPYLRIEVSRGSNLKIGVLLVDLLEESGKTLRKRQNPKSNVIWKITDKTLRLLRT</sequence>
<proteinExistence type="predicted"/>
<protein>
    <submittedName>
        <fullName evidence="1">Uncharacterized protein</fullName>
    </submittedName>
</protein>
<evidence type="ECO:0000313" key="1">
    <source>
        <dbReference type="EMBL" id="THG23695.1"/>
    </source>
</evidence>
<organism evidence="1 2">
    <name type="scientific">Camellia sinensis var. sinensis</name>
    <name type="common">China tea</name>
    <dbReference type="NCBI Taxonomy" id="542762"/>
    <lineage>
        <taxon>Eukaryota</taxon>
        <taxon>Viridiplantae</taxon>
        <taxon>Streptophyta</taxon>
        <taxon>Embryophyta</taxon>
        <taxon>Tracheophyta</taxon>
        <taxon>Spermatophyta</taxon>
        <taxon>Magnoliopsida</taxon>
        <taxon>eudicotyledons</taxon>
        <taxon>Gunneridae</taxon>
        <taxon>Pentapetalae</taxon>
        <taxon>asterids</taxon>
        <taxon>Ericales</taxon>
        <taxon>Theaceae</taxon>
        <taxon>Camellia</taxon>
    </lineage>
</organism>
<keyword evidence="2" id="KW-1185">Reference proteome</keyword>
<comment type="caution">
    <text evidence="1">The sequence shown here is derived from an EMBL/GenBank/DDBJ whole genome shotgun (WGS) entry which is preliminary data.</text>
</comment>
<gene>
    <name evidence="1" type="ORF">TEA_008792</name>
</gene>
<reference evidence="1 2" key="1">
    <citation type="journal article" date="2018" name="Proc. Natl. Acad. Sci. U.S.A.">
        <title>Draft genome sequence of Camellia sinensis var. sinensis provides insights into the evolution of the tea genome and tea quality.</title>
        <authorList>
            <person name="Wei C."/>
            <person name="Yang H."/>
            <person name="Wang S."/>
            <person name="Zhao J."/>
            <person name="Liu C."/>
            <person name="Gao L."/>
            <person name="Xia E."/>
            <person name="Lu Y."/>
            <person name="Tai Y."/>
            <person name="She G."/>
            <person name="Sun J."/>
            <person name="Cao H."/>
            <person name="Tong W."/>
            <person name="Gao Q."/>
            <person name="Li Y."/>
            <person name="Deng W."/>
            <person name="Jiang X."/>
            <person name="Wang W."/>
            <person name="Chen Q."/>
            <person name="Zhang S."/>
            <person name="Li H."/>
            <person name="Wu J."/>
            <person name="Wang P."/>
            <person name="Li P."/>
            <person name="Shi C."/>
            <person name="Zheng F."/>
            <person name="Jian J."/>
            <person name="Huang B."/>
            <person name="Shan D."/>
            <person name="Shi M."/>
            <person name="Fang C."/>
            <person name="Yue Y."/>
            <person name="Li F."/>
            <person name="Li D."/>
            <person name="Wei S."/>
            <person name="Han B."/>
            <person name="Jiang C."/>
            <person name="Yin Y."/>
            <person name="Xia T."/>
            <person name="Zhang Z."/>
            <person name="Bennetzen J.L."/>
            <person name="Zhao S."/>
            <person name="Wan X."/>
        </authorList>
    </citation>
    <scope>NUCLEOTIDE SEQUENCE [LARGE SCALE GENOMIC DNA]</scope>
    <source>
        <strain evidence="2">cv. Shuchazao</strain>
        <tissue evidence="1">Leaf</tissue>
    </source>
</reference>
<name>A0A4S4F477_CAMSN</name>
<accession>A0A4S4F477</accession>
<dbReference type="AlphaFoldDB" id="A0A4S4F477"/>
<dbReference type="Proteomes" id="UP000306102">
    <property type="component" value="Unassembled WGS sequence"/>
</dbReference>